<dbReference type="RefSeq" id="WP_344952002.1">
    <property type="nucleotide sequence ID" value="NZ_BAAAZR010000052.1"/>
</dbReference>
<evidence type="ECO:0000313" key="3">
    <source>
        <dbReference type="Proteomes" id="UP001500888"/>
    </source>
</evidence>
<organism evidence="2 3">
    <name type="scientific">Sphaerisporangium flaviroseum</name>
    <dbReference type="NCBI Taxonomy" id="509199"/>
    <lineage>
        <taxon>Bacteria</taxon>
        <taxon>Bacillati</taxon>
        <taxon>Actinomycetota</taxon>
        <taxon>Actinomycetes</taxon>
        <taxon>Streptosporangiales</taxon>
        <taxon>Streptosporangiaceae</taxon>
        <taxon>Sphaerisporangium</taxon>
    </lineage>
</organism>
<dbReference type="InterPro" id="IPR001607">
    <property type="entry name" value="Znf_UBP"/>
</dbReference>
<evidence type="ECO:0000259" key="1">
    <source>
        <dbReference type="PROSITE" id="PS50271"/>
    </source>
</evidence>
<proteinExistence type="predicted"/>
<dbReference type="SUPFAM" id="SSF57850">
    <property type="entry name" value="RING/U-box"/>
    <property type="match status" value="1"/>
</dbReference>
<dbReference type="Pfam" id="PF02148">
    <property type="entry name" value="zf-UBP"/>
    <property type="match status" value="1"/>
</dbReference>
<sequence>MNVCTHLSLIQDVEPRNALGCEECLATGSRWVHLRTCLTCGHVGCCDSSPNRHASRHFATDGHPIAESFEPGEDWAWCYSDDVLLEPSPSGKGAVRSHV</sequence>
<comment type="caution">
    <text evidence="2">The sequence shown here is derived from an EMBL/GenBank/DDBJ whole genome shotgun (WGS) entry which is preliminary data.</text>
</comment>
<evidence type="ECO:0000313" key="2">
    <source>
        <dbReference type="EMBL" id="GAA3841561.1"/>
    </source>
</evidence>
<dbReference type="PROSITE" id="PS50271">
    <property type="entry name" value="ZF_UBP"/>
    <property type="match status" value="1"/>
</dbReference>
<accession>A0ABP7JDV2</accession>
<keyword evidence="3" id="KW-1185">Reference proteome</keyword>
<dbReference type="Proteomes" id="UP001500888">
    <property type="component" value="Unassembled WGS sequence"/>
</dbReference>
<protein>
    <submittedName>
        <fullName evidence="2">UBP-type zinc finger domain-containing protein</fullName>
    </submittedName>
</protein>
<dbReference type="EMBL" id="BAAAZR010000052">
    <property type="protein sequence ID" value="GAA3841561.1"/>
    <property type="molecule type" value="Genomic_DNA"/>
</dbReference>
<reference evidence="3" key="1">
    <citation type="journal article" date="2019" name="Int. J. Syst. Evol. Microbiol.">
        <title>The Global Catalogue of Microorganisms (GCM) 10K type strain sequencing project: providing services to taxonomists for standard genome sequencing and annotation.</title>
        <authorList>
            <consortium name="The Broad Institute Genomics Platform"/>
            <consortium name="The Broad Institute Genome Sequencing Center for Infectious Disease"/>
            <person name="Wu L."/>
            <person name="Ma J."/>
        </authorList>
    </citation>
    <scope>NUCLEOTIDE SEQUENCE [LARGE SCALE GENOMIC DNA]</scope>
    <source>
        <strain evidence="3">JCM 16908</strain>
    </source>
</reference>
<name>A0ABP7JDV2_9ACTN</name>
<feature type="domain" description="UBP-type" evidence="1">
    <location>
        <begin position="2"/>
        <end position="99"/>
    </location>
</feature>
<dbReference type="InterPro" id="IPR013083">
    <property type="entry name" value="Znf_RING/FYVE/PHD"/>
</dbReference>
<gene>
    <name evidence="2" type="ORF">GCM10022226_75030</name>
</gene>
<dbReference type="Gene3D" id="3.30.40.10">
    <property type="entry name" value="Zinc/RING finger domain, C3HC4 (zinc finger)"/>
    <property type="match status" value="1"/>
</dbReference>